<gene>
    <name evidence="2" type="ORF">LshimejAT787_0304200</name>
</gene>
<keyword evidence="1" id="KW-0812">Transmembrane</keyword>
<keyword evidence="3" id="KW-1185">Reference proteome</keyword>
<comment type="caution">
    <text evidence="2">The sequence shown here is derived from an EMBL/GenBank/DDBJ whole genome shotgun (WGS) entry which is preliminary data.</text>
</comment>
<proteinExistence type="predicted"/>
<organism evidence="2 3">
    <name type="scientific">Lyophyllum shimeji</name>
    <name type="common">Hon-shimeji</name>
    <name type="synonym">Tricholoma shimeji</name>
    <dbReference type="NCBI Taxonomy" id="47721"/>
    <lineage>
        <taxon>Eukaryota</taxon>
        <taxon>Fungi</taxon>
        <taxon>Dikarya</taxon>
        <taxon>Basidiomycota</taxon>
        <taxon>Agaricomycotina</taxon>
        <taxon>Agaricomycetes</taxon>
        <taxon>Agaricomycetidae</taxon>
        <taxon>Agaricales</taxon>
        <taxon>Tricholomatineae</taxon>
        <taxon>Lyophyllaceae</taxon>
        <taxon>Lyophyllum</taxon>
    </lineage>
</organism>
<feature type="transmembrane region" description="Helical" evidence="1">
    <location>
        <begin position="280"/>
        <end position="301"/>
    </location>
</feature>
<evidence type="ECO:0008006" key="4">
    <source>
        <dbReference type="Google" id="ProtNLM"/>
    </source>
</evidence>
<evidence type="ECO:0000256" key="1">
    <source>
        <dbReference type="SAM" id="Phobius"/>
    </source>
</evidence>
<dbReference type="InterPro" id="IPR026505">
    <property type="entry name" value="Solute_c_fam_35_mem_F3/F4"/>
</dbReference>
<dbReference type="OrthoDB" id="10062838at2759"/>
<dbReference type="AlphaFoldDB" id="A0A9P3UK83"/>
<feature type="transmembrane region" description="Helical" evidence="1">
    <location>
        <begin position="48"/>
        <end position="70"/>
    </location>
</feature>
<keyword evidence="1" id="KW-1133">Transmembrane helix</keyword>
<name>A0A9P3UK83_LYOSH</name>
<feature type="transmembrane region" description="Helical" evidence="1">
    <location>
        <begin position="7"/>
        <end position="28"/>
    </location>
</feature>
<feature type="transmembrane region" description="Helical" evidence="1">
    <location>
        <begin position="165"/>
        <end position="186"/>
    </location>
</feature>
<dbReference type="EMBL" id="BRPK01000003">
    <property type="protein sequence ID" value="GLB36132.1"/>
    <property type="molecule type" value="Genomic_DNA"/>
</dbReference>
<accession>A0A9P3UK83</accession>
<feature type="transmembrane region" description="Helical" evidence="1">
    <location>
        <begin position="370"/>
        <end position="390"/>
    </location>
</feature>
<feature type="transmembrane region" description="Helical" evidence="1">
    <location>
        <begin position="139"/>
        <end position="158"/>
    </location>
</feature>
<feature type="transmembrane region" description="Helical" evidence="1">
    <location>
        <begin position="206"/>
        <end position="225"/>
    </location>
</feature>
<reference evidence="2" key="1">
    <citation type="submission" date="2022-07" db="EMBL/GenBank/DDBJ databases">
        <title>The genome of Lyophyllum shimeji provides insight into the initial evolution of ectomycorrhizal fungal genome.</title>
        <authorList>
            <person name="Kobayashi Y."/>
            <person name="Shibata T."/>
            <person name="Hirakawa H."/>
            <person name="Shigenobu S."/>
            <person name="Nishiyama T."/>
            <person name="Yamada A."/>
            <person name="Hasebe M."/>
            <person name="Kawaguchi M."/>
        </authorList>
    </citation>
    <scope>NUCLEOTIDE SEQUENCE</scope>
    <source>
        <strain evidence="2">AT787</strain>
    </source>
</reference>
<dbReference type="Proteomes" id="UP001063166">
    <property type="component" value="Unassembled WGS sequence"/>
</dbReference>
<sequence>MSARFEAAPHLGGSLAIALFVATLLAFVLESQLTQYVQTTLGYRQPFFLFYVVHSTFLIIFPLHFLYLTVFRNFSASSLRNGLSVAIADHLAPLEQSGSIKSPRLLFLRLALGCTAGVTLPALLWFAAISLASVSDVTAIWNTNAFFAYVIAVKLFGLEWEPRRLLAVLLATLGVVAVVYGGSTSATGKPSAERLPKDVATYSKPSAPLIGDLLTLVASVGYGLYQVLYKKYAALPTDPEVVSERLYDRIPSEGPSAAQDDASSDAAGHRDAIHFPPFGLHANLLTSCIGLLTLTILWLPIPFLDYFGGEPFVLPPDAKTVLAIAGIALSGVLLGIWGPIITSVGSLLTIVLVFISDMVFGAGAETLTLWSFIGCTVIVTAFGVLAYDMFNRG</sequence>
<evidence type="ECO:0000313" key="3">
    <source>
        <dbReference type="Proteomes" id="UP001063166"/>
    </source>
</evidence>
<dbReference type="PANTHER" id="PTHR19346:SF4">
    <property type="entry name" value="SUGAR PHOSPHATE TRANSPORTER DOMAIN-CONTAINING PROTEIN"/>
    <property type="match status" value="1"/>
</dbReference>
<feature type="transmembrane region" description="Helical" evidence="1">
    <location>
        <begin position="106"/>
        <end position="127"/>
    </location>
</feature>
<protein>
    <recommendedName>
        <fullName evidence="4">EamA domain-containing protein</fullName>
    </recommendedName>
</protein>
<evidence type="ECO:0000313" key="2">
    <source>
        <dbReference type="EMBL" id="GLB36132.1"/>
    </source>
</evidence>
<feature type="transmembrane region" description="Helical" evidence="1">
    <location>
        <begin position="321"/>
        <end position="340"/>
    </location>
</feature>
<keyword evidence="1" id="KW-0472">Membrane</keyword>
<dbReference type="PANTHER" id="PTHR19346">
    <property type="entry name" value="SUGAR PHOSPHATE TRANSPORTER DOMAIN-CONTAINING PROTEIN"/>
    <property type="match status" value="1"/>
</dbReference>